<keyword evidence="1" id="KW-0645">Protease</keyword>
<organism evidence="9 10">
    <name type="scientific">Chondromyces apiculatus DSM 436</name>
    <dbReference type="NCBI Taxonomy" id="1192034"/>
    <lineage>
        <taxon>Bacteria</taxon>
        <taxon>Pseudomonadati</taxon>
        <taxon>Myxococcota</taxon>
        <taxon>Polyangia</taxon>
        <taxon>Polyangiales</taxon>
        <taxon>Polyangiaceae</taxon>
        <taxon>Chondromyces</taxon>
    </lineage>
</organism>
<evidence type="ECO:0000259" key="8">
    <source>
        <dbReference type="Pfam" id="PF01471"/>
    </source>
</evidence>
<keyword evidence="10" id="KW-1185">Reference proteome</keyword>
<dbReference type="Pfam" id="PF01471">
    <property type="entry name" value="PG_binding_1"/>
    <property type="match status" value="1"/>
</dbReference>
<dbReference type="SUPFAM" id="SSF55166">
    <property type="entry name" value="Hedgehog/DD-peptidase"/>
    <property type="match status" value="1"/>
</dbReference>
<keyword evidence="5" id="KW-0378">Hydrolase</keyword>
<evidence type="ECO:0000256" key="7">
    <source>
        <dbReference type="ARBA" id="ARBA00023049"/>
    </source>
</evidence>
<dbReference type="InterPro" id="IPR036366">
    <property type="entry name" value="PGBDSf"/>
</dbReference>
<reference evidence="9 10" key="1">
    <citation type="submission" date="2013-05" db="EMBL/GenBank/DDBJ databases">
        <title>Genome assembly of Chondromyces apiculatus DSM 436.</title>
        <authorList>
            <person name="Sharma G."/>
            <person name="Khatri I."/>
            <person name="Kaur C."/>
            <person name="Mayilraj S."/>
            <person name="Subramanian S."/>
        </authorList>
    </citation>
    <scope>NUCLEOTIDE SEQUENCE [LARGE SCALE GENOMIC DNA]</scope>
    <source>
        <strain evidence="9 10">DSM 436</strain>
    </source>
</reference>
<feature type="domain" description="Peptidoglycan binding-like" evidence="8">
    <location>
        <begin position="16"/>
        <end position="72"/>
    </location>
</feature>
<name>A0A017T713_9BACT</name>
<dbReference type="STRING" id="1192034.CAP_4525"/>
<dbReference type="EMBL" id="ASRX01000034">
    <property type="protein sequence ID" value="EYF04386.1"/>
    <property type="molecule type" value="Genomic_DNA"/>
</dbReference>
<dbReference type="InterPro" id="IPR009045">
    <property type="entry name" value="Zn_M74/Hedgehog-like"/>
</dbReference>
<keyword evidence="2" id="KW-0479">Metal-binding</keyword>
<accession>A0A017T713</accession>
<dbReference type="GO" id="GO:0006508">
    <property type="term" value="P:proteolysis"/>
    <property type="evidence" value="ECO:0007669"/>
    <property type="project" value="UniProtKB-KW"/>
</dbReference>
<evidence type="ECO:0000256" key="2">
    <source>
        <dbReference type="ARBA" id="ARBA00022723"/>
    </source>
</evidence>
<evidence type="ECO:0000256" key="6">
    <source>
        <dbReference type="ARBA" id="ARBA00022833"/>
    </source>
</evidence>
<dbReference type="GO" id="GO:0008237">
    <property type="term" value="F:metallopeptidase activity"/>
    <property type="evidence" value="ECO:0007669"/>
    <property type="project" value="UniProtKB-KW"/>
</dbReference>
<protein>
    <submittedName>
        <fullName evidence="9">Peptidoglycan-binding domain 1</fullName>
    </submittedName>
</protein>
<evidence type="ECO:0000256" key="4">
    <source>
        <dbReference type="ARBA" id="ARBA00022764"/>
    </source>
</evidence>
<dbReference type="eggNOG" id="COG3409">
    <property type="taxonomic scope" value="Bacteria"/>
</dbReference>
<keyword evidence="6" id="KW-0862">Zinc</keyword>
<dbReference type="GO" id="GO:0004252">
    <property type="term" value="F:serine-type endopeptidase activity"/>
    <property type="evidence" value="ECO:0007669"/>
    <property type="project" value="InterPro"/>
</dbReference>
<gene>
    <name evidence="9" type="ORF">CAP_4525</name>
</gene>
<keyword evidence="7" id="KW-0482">Metalloprotease</keyword>
<evidence type="ECO:0000313" key="10">
    <source>
        <dbReference type="Proteomes" id="UP000019678"/>
    </source>
</evidence>
<dbReference type="Pfam" id="PF03411">
    <property type="entry name" value="Peptidase_M74"/>
    <property type="match status" value="1"/>
</dbReference>
<dbReference type="OrthoDB" id="8756136at2"/>
<dbReference type="InterPro" id="IPR005073">
    <property type="entry name" value="Peptidase_M74"/>
</dbReference>
<evidence type="ECO:0000256" key="3">
    <source>
        <dbReference type="ARBA" id="ARBA00022729"/>
    </source>
</evidence>
<keyword evidence="3" id="KW-0732">Signal</keyword>
<comment type="caution">
    <text evidence="9">The sequence shown here is derived from an EMBL/GenBank/DDBJ whole genome shotgun (WGS) entry which is preliminary data.</text>
</comment>
<dbReference type="Proteomes" id="UP000019678">
    <property type="component" value="Unassembled WGS sequence"/>
</dbReference>
<evidence type="ECO:0000256" key="1">
    <source>
        <dbReference type="ARBA" id="ARBA00022670"/>
    </source>
</evidence>
<evidence type="ECO:0000256" key="5">
    <source>
        <dbReference type="ARBA" id="ARBA00022801"/>
    </source>
</evidence>
<dbReference type="Gene3D" id="1.10.101.10">
    <property type="entry name" value="PGBD-like superfamily/PGBD"/>
    <property type="match status" value="1"/>
</dbReference>
<proteinExistence type="predicted"/>
<dbReference type="eggNOG" id="COG3770">
    <property type="taxonomic scope" value="Bacteria"/>
</dbReference>
<dbReference type="RefSeq" id="WP_044244220.1">
    <property type="nucleotide sequence ID" value="NZ_ASRX01000034.1"/>
</dbReference>
<evidence type="ECO:0000313" key="9">
    <source>
        <dbReference type="EMBL" id="EYF04386.1"/>
    </source>
</evidence>
<dbReference type="AlphaFoldDB" id="A0A017T713"/>
<keyword evidence="4" id="KW-0574">Periplasm</keyword>
<dbReference type="GO" id="GO:0046872">
    <property type="term" value="F:metal ion binding"/>
    <property type="evidence" value="ECO:0007669"/>
    <property type="project" value="UniProtKB-KW"/>
</dbReference>
<dbReference type="InterPro" id="IPR002477">
    <property type="entry name" value="Peptidoglycan-bd-like"/>
</dbReference>
<dbReference type="Gene3D" id="3.30.1380.10">
    <property type="match status" value="1"/>
</dbReference>
<dbReference type="GO" id="GO:0030288">
    <property type="term" value="C:outer membrane-bounded periplasmic space"/>
    <property type="evidence" value="ECO:0007669"/>
    <property type="project" value="InterPro"/>
</dbReference>
<sequence>MYRLGGSVGQGGQNAHDDVLLVQKQLNKNAHIVAEIGLVPETGTLDPLTQSAIVAFQRSIVRLSSPDGRIDPRGRTWRTLLGEVPHAATVAFTQLSAENANLYLYVNTDRVWGSPNTITSIRTLAEALKDPAIEIGVGDISFEQGGRMAPHGSHRRGLDVDIRPQRADATRGPITITDPNYSRERTRRVVEELQKDPNLELILFNDREISGVRFYEGHHNHLHIRFKS</sequence>